<keyword evidence="2" id="KW-0802">TPR repeat</keyword>
<dbReference type="Pfam" id="PF24948">
    <property type="entry name" value="Citrate_synth_N"/>
    <property type="match status" value="1"/>
</dbReference>
<keyword evidence="5" id="KW-1185">Reference proteome</keyword>
<dbReference type="Gene3D" id="3.30.470.110">
    <property type="match status" value="1"/>
</dbReference>
<dbReference type="EMBL" id="JAHRIN010053442">
    <property type="protein sequence ID" value="MEQ2210508.1"/>
    <property type="molecule type" value="Genomic_DNA"/>
</dbReference>
<accession>A0ABV0RSE4</accession>
<dbReference type="Proteomes" id="UP001434883">
    <property type="component" value="Unassembled WGS sequence"/>
</dbReference>
<feature type="non-terminal residue" evidence="4">
    <location>
        <position position="1"/>
    </location>
</feature>
<dbReference type="InterPro" id="IPR036869">
    <property type="entry name" value="J_dom_sf"/>
</dbReference>
<evidence type="ECO:0000256" key="1">
    <source>
        <dbReference type="ARBA" id="ARBA00022737"/>
    </source>
</evidence>
<evidence type="ECO:0000256" key="2">
    <source>
        <dbReference type="ARBA" id="ARBA00022803"/>
    </source>
</evidence>
<dbReference type="PANTHER" id="PTHR45188">
    <property type="entry name" value="DNAJ PROTEIN P58IPK HOMOLOG"/>
    <property type="match status" value="1"/>
</dbReference>
<proteinExistence type="predicted"/>
<evidence type="ECO:0000313" key="4">
    <source>
        <dbReference type="EMBL" id="MEQ2210508.1"/>
    </source>
</evidence>
<dbReference type="SUPFAM" id="SSF46565">
    <property type="entry name" value="Chaperone J-domain"/>
    <property type="match status" value="1"/>
</dbReference>
<sequence>RHSAATPEVQKEEEKKFKEVGEAFTVLSDPKKKMRYDNGHDLEDDGSFDGGGPVLSSDTMSAKAISEQTGKEFLYKYICSSAAVQNRFRYANITPETDWDRLTQDHPWLLTEVSLLRLVVKPDQLIKRRGKLGLVGINLDLQGVKEWLKGQLMKETTEEEFYVCIYATRDGDQVLFHHEGGVEVGDVDTKAQRLTVAVDDKLSDAQVKKQLLTHVPDDKKAYGHGFVLHALESMSVCS</sequence>
<dbReference type="InterPro" id="IPR056749">
    <property type="entry name" value="Citrate_synth_N"/>
</dbReference>
<gene>
    <name evidence="4" type="ORF">XENOCAPTIV_014635</name>
</gene>
<comment type="caution">
    <text evidence="4">The sequence shown here is derived from an EMBL/GenBank/DDBJ whole genome shotgun (WGS) entry which is preliminary data.</text>
</comment>
<name>A0ABV0RSE4_9TELE</name>
<organism evidence="4 5">
    <name type="scientific">Xenoophorus captivus</name>
    <dbReference type="NCBI Taxonomy" id="1517983"/>
    <lineage>
        <taxon>Eukaryota</taxon>
        <taxon>Metazoa</taxon>
        <taxon>Chordata</taxon>
        <taxon>Craniata</taxon>
        <taxon>Vertebrata</taxon>
        <taxon>Euteleostomi</taxon>
        <taxon>Actinopterygii</taxon>
        <taxon>Neopterygii</taxon>
        <taxon>Teleostei</taxon>
        <taxon>Neoteleostei</taxon>
        <taxon>Acanthomorphata</taxon>
        <taxon>Ovalentaria</taxon>
        <taxon>Atherinomorphae</taxon>
        <taxon>Cyprinodontiformes</taxon>
        <taxon>Goodeidae</taxon>
        <taxon>Xenoophorus</taxon>
    </lineage>
</organism>
<dbReference type="SUPFAM" id="SSF56059">
    <property type="entry name" value="Glutathione synthetase ATP-binding domain-like"/>
    <property type="match status" value="1"/>
</dbReference>
<feature type="domain" description="ATP-citrate synthase ATP-grasp" evidence="3">
    <location>
        <begin position="61"/>
        <end position="156"/>
    </location>
</feature>
<reference evidence="4 5" key="1">
    <citation type="submission" date="2021-06" db="EMBL/GenBank/DDBJ databases">
        <authorList>
            <person name="Palmer J.M."/>
        </authorList>
    </citation>
    <scope>NUCLEOTIDE SEQUENCE [LARGE SCALE GENOMIC DNA]</scope>
    <source>
        <strain evidence="4 5">XC_2019</strain>
        <tissue evidence="4">Muscle</tissue>
    </source>
</reference>
<dbReference type="InterPro" id="IPR001623">
    <property type="entry name" value="DnaJ_domain"/>
</dbReference>
<dbReference type="PRINTS" id="PR00625">
    <property type="entry name" value="JDOMAIN"/>
</dbReference>
<keyword evidence="1" id="KW-0677">Repeat</keyword>
<evidence type="ECO:0000259" key="3">
    <source>
        <dbReference type="Pfam" id="PF24948"/>
    </source>
</evidence>
<dbReference type="Gene3D" id="1.10.287.110">
    <property type="entry name" value="DnaJ domain"/>
    <property type="match status" value="1"/>
</dbReference>
<dbReference type="PANTHER" id="PTHR45188:SF2">
    <property type="entry name" value="DNAJ HOMOLOG SUBFAMILY C MEMBER 7"/>
    <property type="match status" value="1"/>
</dbReference>
<protein>
    <recommendedName>
        <fullName evidence="3">ATP-citrate synthase ATP-grasp domain-containing protein</fullName>
    </recommendedName>
</protein>
<evidence type="ECO:0000313" key="5">
    <source>
        <dbReference type="Proteomes" id="UP001434883"/>
    </source>
</evidence>